<dbReference type="GO" id="GO:1990904">
    <property type="term" value="C:ribonucleoprotein complex"/>
    <property type="evidence" value="ECO:0007669"/>
    <property type="project" value="UniProtKB-KW"/>
</dbReference>
<evidence type="ECO:0008006" key="8">
    <source>
        <dbReference type="Google" id="ProtNLM"/>
    </source>
</evidence>
<dbReference type="InterPro" id="IPR020472">
    <property type="entry name" value="WD40_PAC1"/>
</dbReference>
<feature type="repeat" description="WD" evidence="6">
    <location>
        <begin position="188"/>
        <end position="229"/>
    </location>
</feature>
<dbReference type="GO" id="GO:0045182">
    <property type="term" value="F:translation regulator activity"/>
    <property type="evidence" value="ECO:0007669"/>
    <property type="project" value="InterPro"/>
</dbReference>
<keyword evidence="3" id="KW-0677">Repeat</keyword>
<dbReference type="PROSITE" id="PS50082">
    <property type="entry name" value="WD_REPEATS_2"/>
    <property type="match status" value="5"/>
</dbReference>
<dbReference type="GO" id="GO:0005840">
    <property type="term" value="C:ribosome"/>
    <property type="evidence" value="ECO:0007669"/>
    <property type="project" value="UniProtKB-KW"/>
</dbReference>
<dbReference type="FunFam" id="2.130.10.10:FF:000018">
    <property type="entry name" value="Receptor for activated C kinase 1"/>
    <property type="match status" value="1"/>
</dbReference>
<name>A0A7S0SWX0_9STRA</name>
<dbReference type="InterPro" id="IPR001680">
    <property type="entry name" value="WD40_rpt"/>
</dbReference>
<proteinExistence type="inferred from homology"/>
<dbReference type="InterPro" id="IPR045223">
    <property type="entry name" value="RACK1-like"/>
</dbReference>
<dbReference type="AlphaFoldDB" id="A0A7S0SWX0"/>
<comment type="similarity">
    <text evidence="1">Belongs to the WD repeat G protein beta family. Ribosomal protein RACK1 subfamily.</text>
</comment>
<feature type="repeat" description="WD" evidence="6">
    <location>
        <begin position="59"/>
        <end position="100"/>
    </location>
</feature>
<protein>
    <recommendedName>
        <fullName evidence="8">Guanine nucleotide-binding protein subunit beta-like protein</fullName>
    </recommendedName>
</protein>
<reference evidence="7" key="1">
    <citation type="submission" date="2021-01" db="EMBL/GenBank/DDBJ databases">
        <authorList>
            <person name="Corre E."/>
            <person name="Pelletier E."/>
            <person name="Niang G."/>
            <person name="Scheremetjew M."/>
            <person name="Finn R."/>
            <person name="Kale V."/>
            <person name="Holt S."/>
            <person name="Cochrane G."/>
            <person name="Meng A."/>
            <person name="Brown T."/>
            <person name="Cohen L."/>
        </authorList>
    </citation>
    <scope>NUCLEOTIDE SEQUENCE</scope>
    <source>
        <strain evidence="7">UTEXLB2642</strain>
    </source>
</reference>
<evidence type="ECO:0000256" key="3">
    <source>
        <dbReference type="ARBA" id="ARBA00022737"/>
    </source>
</evidence>
<dbReference type="SMART" id="SM00320">
    <property type="entry name" value="WD40"/>
    <property type="match status" value="7"/>
</dbReference>
<dbReference type="CDD" id="cd00200">
    <property type="entry name" value="WD40"/>
    <property type="match status" value="1"/>
</dbReference>
<dbReference type="PANTHER" id="PTHR19868">
    <property type="entry name" value="RECEPTOR FOR ACTIVATED PROTEIN KINASE C RACK1"/>
    <property type="match status" value="1"/>
</dbReference>
<feature type="repeat" description="WD" evidence="6">
    <location>
        <begin position="101"/>
        <end position="133"/>
    </location>
</feature>
<evidence type="ECO:0000256" key="2">
    <source>
        <dbReference type="ARBA" id="ARBA00022574"/>
    </source>
</evidence>
<dbReference type="Gene3D" id="2.130.10.10">
    <property type="entry name" value="YVTN repeat-like/Quinoprotein amine dehydrogenase"/>
    <property type="match status" value="1"/>
</dbReference>
<dbReference type="PROSITE" id="PS00678">
    <property type="entry name" value="WD_REPEATS_1"/>
    <property type="match status" value="3"/>
</dbReference>
<sequence>MGEHLVLKGKLIGHGGWITSIATTPEDPDLILSASRDKSVIAWRITRDPDNYGYALRALKGHNHFVSDVVISSDGQFALSGSWDGTLRLWEISTGKCTKRFVGHTKDVLSVAFSFDNRQIVSASRDRSIKLWNTLGECKFTIQEEGHTEWVSCVRFSPSTTAPVVVSCGWDKLVKVWNLTNCKLRNNLVGHSGYLNTVTVSPDGSLCASGGKDGVAMLWDLTEGKRLYILDAGDIINALVFSPNRYWLVAATTSSIKIWDLESKDMVDELRVEVSTTGRNAQAPYCTSLAWSADGTDLFAGYTDNIIRIYHINSTI</sequence>
<dbReference type="GO" id="GO:0043022">
    <property type="term" value="F:ribosome binding"/>
    <property type="evidence" value="ECO:0007669"/>
    <property type="project" value="InterPro"/>
</dbReference>
<feature type="repeat" description="WD" evidence="6">
    <location>
        <begin position="144"/>
        <end position="187"/>
    </location>
</feature>
<dbReference type="InterPro" id="IPR019775">
    <property type="entry name" value="WD40_repeat_CS"/>
</dbReference>
<dbReference type="PROSITE" id="PS50294">
    <property type="entry name" value="WD_REPEATS_REGION"/>
    <property type="match status" value="4"/>
</dbReference>
<keyword evidence="4" id="KW-0689">Ribosomal protein</keyword>
<organism evidence="7">
    <name type="scientific">Chromulina nebulosa</name>
    <dbReference type="NCBI Taxonomy" id="96789"/>
    <lineage>
        <taxon>Eukaryota</taxon>
        <taxon>Sar</taxon>
        <taxon>Stramenopiles</taxon>
        <taxon>Ochrophyta</taxon>
        <taxon>Chrysophyceae</taxon>
        <taxon>Chromulinales</taxon>
        <taxon>Chromulinaceae</taxon>
        <taxon>Chromulina</taxon>
    </lineage>
</organism>
<dbReference type="InterPro" id="IPR015943">
    <property type="entry name" value="WD40/YVTN_repeat-like_dom_sf"/>
</dbReference>
<evidence type="ECO:0000313" key="7">
    <source>
        <dbReference type="EMBL" id="CAD8717667.1"/>
    </source>
</evidence>
<evidence type="ECO:0000256" key="5">
    <source>
        <dbReference type="ARBA" id="ARBA00023274"/>
    </source>
</evidence>
<accession>A0A7S0SWX0</accession>
<dbReference type="EMBL" id="HBFD01003767">
    <property type="protein sequence ID" value="CAD8717667.1"/>
    <property type="molecule type" value="Transcribed_RNA"/>
</dbReference>
<gene>
    <name evidence="7" type="ORF">CNEB1095_LOCUS2460</name>
</gene>
<evidence type="ECO:0000256" key="6">
    <source>
        <dbReference type="PROSITE-ProRule" id="PRU00221"/>
    </source>
</evidence>
<dbReference type="PRINTS" id="PR00320">
    <property type="entry name" value="GPROTEINBRPT"/>
</dbReference>
<keyword evidence="2 6" id="KW-0853">WD repeat</keyword>
<feature type="repeat" description="WD" evidence="6">
    <location>
        <begin position="11"/>
        <end position="45"/>
    </location>
</feature>
<evidence type="ECO:0000256" key="1">
    <source>
        <dbReference type="ARBA" id="ARBA00007253"/>
    </source>
</evidence>
<dbReference type="SUPFAM" id="SSF50978">
    <property type="entry name" value="WD40 repeat-like"/>
    <property type="match status" value="1"/>
</dbReference>
<keyword evidence="5" id="KW-0687">Ribonucleoprotein</keyword>
<dbReference type="InterPro" id="IPR036322">
    <property type="entry name" value="WD40_repeat_dom_sf"/>
</dbReference>
<evidence type="ECO:0000256" key="4">
    <source>
        <dbReference type="ARBA" id="ARBA00022980"/>
    </source>
</evidence>
<dbReference type="Pfam" id="PF00400">
    <property type="entry name" value="WD40"/>
    <property type="match status" value="7"/>
</dbReference>